<keyword evidence="4" id="KW-0804">Transcription</keyword>
<dbReference type="Proteomes" id="UP000309133">
    <property type="component" value="Unassembled WGS sequence"/>
</dbReference>
<dbReference type="Gene3D" id="1.10.1740.10">
    <property type="match status" value="1"/>
</dbReference>
<dbReference type="Pfam" id="PF04542">
    <property type="entry name" value="Sigma70_r2"/>
    <property type="match status" value="1"/>
</dbReference>
<dbReference type="SUPFAM" id="SSF88946">
    <property type="entry name" value="Sigma2 domain of RNA polymerase sigma factors"/>
    <property type="match status" value="1"/>
</dbReference>
<evidence type="ECO:0000256" key="3">
    <source>
        <dbReference type="ARBA" id="ARBA00023082"/>
    </source>
</evidence>
<keyword evidence="8" id="KW-1185">Reference proteome</keyword>
<feature type="domain" description="RNA polymerase sigma-70 region 2" evidence="5">
    <location>
        <begin position="19"/>
        <end position="86"/>
    </location>
</feature>
<evidence type="ECO:0000259" key="5">
    <source>
        <dbReference type="Pfam" id="PF04542"/>
    </source>
</evidence>
<dbReference type="PANTHER" id="PTHR43133:SF62">
    <property type="entry name" value="RNA POLYMERASE SIGMA FACTOR SIGZ"/>
    <property type="match status" value="1"/>
</dbReference>
<organism evidence="7 8">
    <name type="scientific">Naasia lichenicola</name>
    <dbReference type="NCBI Taxonomy" id="2565933"/>
    <lineage>
        <taxon>Bacteria</taxon>
        <taxon>Bacillati</taxon>
        <taxon>Actinomycetota</taxon>
        <taxon>Actinomycetes</taxon>
        <taxon>Micrococcales</taxon>
        <taxon>Microbacteriaceae</taxon>
        <taxon>Naasia</taxon>
    </lineage>
</organism>
<dbReference type="InterPro" id="IPR014284">
    <property type="entry name" value="RNA_pol_sigma-70_dom"/>
</dbReference>
<evidence type="ECO:0000256" key="4">
    <source>
        <dbReference type="ARBA" id="ARBA00023163"/>
    </source>
</evidence>
<feature type="domain" description="RNA polymerase sigma factor 70 region 4 type 2" evidence="6">
    <location>
        <begin position="115"/>
        <end position="166"/>
    </location>
</feature>
<dbReference type="GO" id="GO:0016987">
    <property type="term" value="F:sigma factor activity"/>
    <property type="evidence" value="ECO:0007669"/>
    <property type="project" value="UniProtKB-KW"/>
</dbReference>
<dbReference type="CDD" id="cd06171">
    <property type="entry name" value="Sigma70_r4"/>
    <property type="match status" value="1"/>
</dbReference>
<dbReference type="GO" id="GO:0006352">
    <property type="term" value="P:DNA-templated transcription initiation"/>
    <property type="evidence" value="ECO:0007669"/>
    <property type="project" value="InterPro"/>
</dbReference>
<comment type="caution">
    <text evidence="7">The sequence shown here is derived from an EMBL/GenBank/DDBJ whole genome shotgun (WGS) entry which is preliminary data.</text>
</comment>
<keyword evidence="2" id="KW-0805">Transcription regulation</keyword>
<dbReference type="RefSeq" id="WP_136427412.1">
    <property type="nucleotide sequence ID" value="NZ_SSSM01000004.1"/>
</dbReference>
<comment type="similarity">
    <text evidence="1">Belongs to the sigma-70 factor family. ECF subfamily.</text>
</comment>
<dbReference type="SUPFAM" id="SSF88659">
    <property type="entry name" value="Sigma3 and sigma4 domains of RNA polymerase sigma factors"/>
    <property type="match status" value="1"/>
</dbReference>
<evidence type="ECO:0000256" key="2">
    <source>
        <dbReference type="ARBA" id="ARBA00023015"/>
    </source>
</evidence>
<dbReference type="NCBIfam" id="TIGR02937">
    <property type="entry name" value="sigma70-ECF"/>
    <property type="match status" value="1"/>
</dbReference>
<dbReference type="AlphaFoldDB" id="A0A4S4FKN8"/>
<dbReference type="GO" id="GO:0003677">
    <property type="term" value="F:DNA binding"/>
    <property type="evidence" value="ECO:0007669"/>
    <property type="project" value="InterPro"/>
</dbReference>
<dbReference type="InterPro" id="IPR013324">
    <property type="entry name" value="RNA_pol_sigma_r3/r4-like"/>
</dbReference>
<dbReference type="Gene3D" id="1.10.10.10">
    <property type="entry name" value="Winged helix-like DNA-binding domain superfamily/Winged helix DNA-binding domain"/>
    <property type="match status" value="1"/>
</dbReference>
<dbReference type="OrthoDB" id="5243766at2"/>
<evidence type="ECO:0000256" key="1">
    <source>
        <dbReference type="ARBA" id="ARBA00010641"/>
    </source>
</evidence>
<keyword evidence="3" id="KW-0731">Sigma factor</keyword>
<proteinExistence type="inferred from homology"/>
<dbReference type="Pfam" id="PF08281">
    <property type="entry name" value="Sigma70_r4_2"/>
    <property type="match status" value="1"/>
</dbReference>
<dbReference type="InterPro" id="IPR036388">
    <property type="entry name" value="WH-like_DNA-bd_sf"/>
</dbReference>
<evidence type="ECO:0000259" key="6">
    <source>
        <dbReference type="Pfam" id="PF08281"/>
    </source>
</evidence>
<dbReference type="InterPro" id="IPR013325">
    <property type="entry name" value="RNA_pol_sigma_r2"/>
</dbReference>
<reference evidence="7 8" key="1">
    <citation type="submission" date="2019-04" db="EMBL/GenBank/DDBJ databases">
        <authorList>
            <person name="Jiang L."/>
        </authorList>
    </citation>
    <scope>NUCLEOTIDE SEQUENCE [LARGE SCALE GENOMIC DNA]</scope>
    <source>
        <strain evidence="7 8">YIM 131853</strain>
    </source>
</reference>
<accession>A0A4S4FKN8</accession>
<dbReference type="EMBL" id="SSSM01000004">
    <property type="protein sequence ID" value="THG31003.1"/>
    <property type="molecule type" value="Genomic_DNA"/>
</dbReference>
<dbReference type="InterPro" id="IPR013249">
    <property type="entry name" value="RNA_pol_sigma70_r4_t2"/>
</dbReference>
<evidence type="ECO:0000313" key="7">
    <source>
        <dbReference type="EMBL" id="THG31003.1"/>
    </source>
</evidence>
<dbReference type="InterPro" id="IPR007627">
    <property type="entry name" value="RNA_pol_sigma70_r2"/>
</dbReference>
<dbReference type="InterPro" id="IPR039425">
    <property type="entry name" value="RNA_pol_sigma-70-like"/>
</dbReference>
<gene>
    <name evidence="7" type="ORF">E6C64_10395</name>
</gene>
<name>A0A4S4FKN8_9MICO</name>
<dbReference type="PANTHER" id="PTHR43133">
    <property type="entry name" value="RNA POLYMERASE ECF-TYPE SIGMA FACTO"/>
    <property type="match status" value="1"/>
</dbReference>
<evidence type="ECO:0000313" key="8">
    <source>
        <dbReference type="Proteomes" id="UP000309133"/>
    </source>
</evidence>
<protein>
    <submittedName>
        <fullName evidence="7">Sigma-70 family RNA polymerase sigma factor</fullName>
    </submittedName>
</protein>
<sequence length="177" mass="19601">MDLEAGFVAGDERALEEAYARWSSLIYTVALRSLGDVGEAEDVTQKTFVAGWTGRTGFDPSRARLPGWLMGIARNKIADTHEARARVRALQERLVALDSVRTAPAPDIDLADRLLIADEISRLEPDAQRVIRLAFFDDLTHVQIAERTGLPLGSVKSHIRRSLERLRTQLGAVDVRG</sequence>